<dbReference type="InterPro" id="IPR020095">
    <property type="entry name" value="PsdUridine_synth_TruA_C"/>
</dbReference>
<sequence>MKLLHHMQITRTWILRSIAFTRTISTSNTQPTMDYENWTKEELISRLRSLEDKNGIEPAETPRKRKGPRDNFDFSKFPQRKVAFKFSYFGWPYYGLARQGNALGSEEKQKQEDQYPTIEGELFKALAHCKLITGESECDYSRCGRTDRGVSGFGQVIALYVRSVGKFITQEEADQLDESQKHLVTCDEFNQGKLVLLPENERELPYVNMLNKLLPQEIRILAWAPVKPEFSARFSCKSRFYRYFFNQDGLDIEAMKQAATKYLGTHDFRNFCRLDPAKQIKNFERTVLDIAITPVPSKVSFIGEASSMEGKWWQLELHGTAFLWHQVRCMMAILFAVGQGLESPDVIDQLMDVQATSGKPEYEMASDLPLVLADCVFDKNDVDWIYVRNPGRDLGSMATLDRSILKMWSELNTQAVISSALLQNLRDMMVPQPVENASDQGPMKLWRECRQQLLDEEKVTKSILGAGMIKHSKAYKPILSRKRADPVELRNQAWLERKGANKRARSDTDKALDE</sequence>
<dbReference type="GO" id="GO:0005634">
    <property type="term" value="C:nucleus"/>
    <property type="evidence" value="ECO:0007669"/>
    <property type="project" value="TreeGrafter"/>
</dbReference>
<dbReference type="PANTHER" id="PTHR11142:SF5">
    <property type="entry name" value="TRNA PSEUDOURIDINE(38_39) SYNTHASE"/>
    <property type="match status" value="1"/>
</dbReference>
<evidence type="ECO:0000256" key="4">
    <source>
        <dbReference type="SAM" id="MobiDB-lite"/>
    </source>
</evidence>
<dbReference type="InterPro" id="IPR041707">
    <property type="entry name" value="Pus3-like"/>
</dbReference>
<name>A0A9W8IBJ7_9FUNG</name>
<dbReference type="Proteomes" id="UP001139887">
    <property type="component" value="Unassembled WGS sequence"/>
</dbReference>
<dbReference type="HAMAP" id="MF_00171">
    <property type="entry name" value="TruA"/>
    <property type="match status" value="1"/>
</dbReference>
<keyword evidence="3 6" id="KW-0413">Isomerase</keyword>
<dbReference type="Pfam" id="PF01416">
    <property type="entry name" value="PseudoU_synth_1"/>
    <property type="match status" value="1"/>
</dbReference>
<organism evidence="6 7">
    <name type="scientific">Coemansia brasiliensis</name>
    <dbReference type="NCBI Taxonomy" id="2650707"/>
    <lineage>
        <taxon>Eukaryota</taxon>
        <taxon>Fungi</taxon>
        <taxon>Fungi incertae sedis</taxon>
        <taxon>Zoopagomycota</taxon>
        <taxon>Kickxellomycotina</taxon>
        <taxon>Kickxellomycetes</taxon>
        <taxon>Kickxellales</taxon>
        <taxon>Kickxellaceae</taxon>
        <taxon>Coemansia</taxon>
    </lineage>
</organism>
<evidence type="ECO:0000256" key="2">
    <source>
        <dbReference type="ARBA" id="ARBA00022694"/>
    </source>
</evidence>
<gene>
    <name evidence="6" type="primary">DEG1</name>
    <name evidence="6" type="ORF">IWW36_000167</name>
</gene>
<dbReference type="Gene3D" id="3.30.70.580">
    <property type="entry name" value="Pseudouridine synthase I, catalytic domain, N-terminal subdomain"/>
    <property type="match status" value="1"/>
</dbReference>
<dbReference type="NCBIfam" id="TIGR00071">
    <property type="entry name" value="hisT_truA"/>
    <property type="match status" value="1"/>
</dbReference>
<comment type="similarity">
    <text evidence="1">Belongs to the tRNA pseudouridine synthase TruA family.</text>
</comment>
<protein>
    <submittedName>
        <fullName evidence="6">Pseudouridine synthase deg1</fullName>
        <ecNumber evidence="6">5.4.99.45</ecNumber>
    </submittedName>
</protein>
<dbReference type="GO" id="GO:0031119">
    <property type="term" value="P:tRNA pseudouridine synthesis"/>
    <property type="evidence" value="ECO:0007669"/>
    <property type="project" value="TreeGrafter"/>
</dbReference>
<dbReference type="InterPro" id="IPR020094">
    <property type="entry name" value="TruA/RsuA/RluB/E/F_N"/>
</dbReference>
<dbReference type="InterPro" id="IPR020097">
    <property type="entry name" value="PsdUridine_synth_TruA_a/b_dom"/>
</dbReference>
<evidence type="ECO:0000313" key="6">
    <source>
        <dbReference type="EMBL" id="KAJ2852538.1"/>
    </source>
</evidence>
<evidence type="ECO:0000256" key="3">
    <source>
        <dbReference type="ARBA" id="ARBA00023235"/>
    </source>
</evidence>
<dbReference type="InterPro" id="IPR001406">
    <property type="entry name" value="PsdUridine_synth_TruA"/>
</dbReference>
<evidence type="ECO:0000313" key="7">
    <source>
        <dbReference type="Proteomes" id="UP001139887"/>
    </source>
</evidence>
<accession>A0A9W8IBJ7</accession>
<feature type="region of interest" description="Disordered" evidence="4">
    <location>
        <begin position="51"/>
        <end position="72"/>
    </location>
</feature>
<dbReference type="InterPro" id="IPR020103">
    <property type="entry name" value="PsdUridine_synth_cat_dom_sf"/>
</dbReference>
<feature type="region of interest" description="Disordered" evidence="4">
    <location>
        <begin position="490"/>
        <end position="514"/>
    </location>
</feature>
<dbReference type="EC" id="5.4.99.45" evidence="6"/>
<reference evidence="6" key="1">
    <citation type="submission" date="2022-07" db="EMBL/GenBank/DDBJ databases">
        <title>Phylogenomic reconstructions and comparative analyses of Kickxellomycotina fungi.</title>
        <authorList>
            <person name="Reynolds N.K."/>
            <person name="Stajich J.E."/>
            <person name="Barry K."/>
            <person name="Grigoriev I.V."/>
            <person name="Crous P."/>
            <person name="Smith M.E."/>
        </authorList>
    </citation>
    <scope>NUCLEOTIDE SEQUENCE</scope>
    <source>
        <strain evidence="6">NRRL 1566</strain>
    </source>
</reference>
<keyword evidence="2" id="KW-0819">tRNA processing</keyword>
<evidence type="ECO:0000256" key="1">
    <source>
        <dbReference type="ARBA" id="ARBA00009375"/>
    </source>
</evidence>
<dbReference type="GO" id="GO:0003723">
    <property type="term" value="F:RNA binding"/>
    <property type="evidence" value="ECO:0007669"/>
    <property type="project" value="InterPro"/>
</dbReference>
<dbReference type="GO" id="GO:0160154">
    <property type="term" value="F:tRNA pseudouridine(38/39) synthase activity"/>
    <property type="evidence" value="ECO:0007669"/>
    <property type="project" value="UniProtKB-EC"/>
</dbReference>
<feature type="compositionally biased region" description="Basic and acidic residues" evidence="4">
    <location>
        <begin position="495"/>
        <end position="514"/>
    </location>
</feature>
<comment type="caution">
    <text evidence="6">The sequence shown here is derived from an EMBL/GenBank/DDBJ whole genome shotgun (WGS) entry which is preliminary data.</text>
</comment>
<dbReference type="SUPFAM" id="SSF55120">
    <property type="entry name" value="Pseudouridine synthase"/>
    <property type="match status" value="1"/>
</dbReference>
<dbReference type="GO" id="GO:1990481">
    <property type="term" value="P:mRNA pseudouridine synthesis"/>
    <property type="evidence" value="ECO:0007669"/>
    <property type="project" value="TreeGrafter"/>
</dbReference>
<proteinExistence type="inferred from homology"/>
<dbReference type="CDD" id="cd02569">
    <property type="entry name" value="PseudoU_synth_ScPus3"/>
    <property type="match status" value="1"/>
</dbReference>
<dbReference type="OrthoDB" id="25767at2759"/>
<dbReference type="EMBL" id="JANBUW010000002">
    <property type="protein sequence ID" value="KAJ2852538.1"/>
    <property type="molecule type" value="Genomic_DNA"/>
</dbReference>
<keyword evidence="7" id="KW-1185">Reference proteome</keyword>
<dbReference type="AlphaFoldDB" id="A0A9W8IBJ7"/>
<feature type="domain" description="Pseudouridine synthase I TruA alpha/beta" evidence="5">
    <location>
        <begin position="258"/>
        <end position="378"/>
    </location>
</feature>
<dbReference type="PANTHER" id="PTHR11142">
    <property type="entry name" value="PSEUDOURIDYLATE SYNTHASE"/>
    <property type="match status" value="1"/>
</dbReference>
<evidence type="ECO:0000259" key="5">
    <source>
        <dbReference type="Pfam" id="PF01416"/>
    </source>
</evidence>
<dbReference type="GO" id="GO:0005737">
    <property type="term" value="C:cytoplasm"/>
    <property type="evidence" value="ECO:0007669"/>
    <property type="project" value="TreeGrafter"/>
</dbReference>
<dbReference type="Gene3D" id="3.30.70.660">
    <property type="entry name" value="Pseudouridine synthase I, catalytic domain, C-terminal subdomain"/>
    <property type="match status" value="1"/>
</dbReference>